<reference evidence="3" key="2">
    <citation type="submission" date="2017-03" db="EMBL/GenBank/DDBJ databases">
        <authorList>
            <person name="Monnet C."/>
        </authorList>
    </citation>
    <scope>NUCLEOTIDE SEQUENCE [LARGE SCALE GENOMIC DNA]</scope>
    <source>
        <strain evidence="3">CNRZ 920</strain>
    </source>
</reference>
<evidence type="ECO:0000313" key="2">
    <source>
        <dbReference type="EMBL" id="SMX69104.1"/>
    </source>
</evidence>
<evidence type="ECO:0000313" key="1">
    <source>
        <dbReference type="EMBL" id="AZT96423.1"/>
    </source>
</evidence>
<sequence length="185" mass="19670">MLFNHTPTGLSHTFDDERLIADTGLIPLVKLAQDTGLPRAVADRVHIPTDKGANPGGKVMSLVAGMLAGADSIDDMNRNRTGGMKLFISVGLDVESESSTMPQGWSDQMNNNSTTGSHVVTRFIDRSGEVSPVPHLPPRRHAVLPASLRVRCVAPLIARIVRCRVANVGVRCPTSGGSGRARSGE</sequence>
<reference evidence="1 4" key="4">
    <citation type="submission" date="2019-01" db="EMBL/GenBank/DDBJ databases">
        <title>Comparative genomic analysis of Brevibacterium aurantiacum sheds light on its evolution and its adaptation to smear-ripened cheeses.</title>
        <authorList>
            <person name="Moineau S."/>
        </authorList>
    </citation>
    <scope>NUCLEOTIDE SEQUENCE [LARGE SCALE GENOMIC DNA]</scope>
    <source>
        <strain evidence="1 4">SMQ-1420</strain>
    </source>
</reference>
<dbReference type="Proteomes" id="UP000282731">
    <property type="component" value="Chromosome"/>
</dbReference>
<gene>
    <name evidence="2" type="ORF">BAUR920_00609</name>
    <name evidence="1" type="ORF">CXR27_04870</name>
</gene>
<reference evidence="2" key="1">
    <citation type="submission" date="2017-03" db="EMBL/GenBank/DDBJ databases">
        <authorList>
            <person name="Afonso C.L."/>
            <person name="Miller P.J."/>
            <person name="Scott M.A."/>
            <person name="Spackman E."/>
            <person name="Goraichik I."/>
            <person name="Dimitrov K.M."/>
            <person name="Suarez D.L."/>
            <person name="Swayne D.E."/>
        </authorList>
    </citation>
    <scope>NUCLEOTIDE SEQUENCE [LARGE SCALE GENOMIC DNA]</scope>
    <source>
        <strain evidence="2">CNRZ 920</strain>
    </source>
</reference>
<protein>
    <recommendedName>
        <fullName evidence="5">Transposase DDE domain-containing protein</fullName>
    </recommendedName>
</protein>
<evidence type="ECO:0000313" key="3">
    <source>
        <dbReference type="Proteomes" id="UP000234289"/>
    </source>
</evidence>
<reference evidence="1 4" key="3">
    <citation type="submission" date="2017-12" db="EMBL/GenBank/DDBJ databases">
        <authorList>
            <person name="Levesque S."/>
        </authorList>
    </citation>
    <scope>NUCLEOTIDE SEQUENCE [LARGE SCALE GENOMIC DNA]</scope>
    <source>
        <strain evidence="1 4">SMQ-1420</strain>
    </source>
</reference>
<dbReference type="AlphaFoldDB" id="A0A2H1I1U6"/>
<evidence type="ECO:0008006" key="5">
    <source>
        <dbReference type="Google" id="ProtNLM"/>
    </source>
</evidence>
<name>A0A2H1I1U6_BREAU</name>
<dbReference type="EMBL" id="CP025334">
    <property type="protein sequence ID" value="AZT96423.1"/>
    <property type="molecule type" value="Genomic_DNA"/>
</dbReference>
<dbReference type="Proteomes" id="UP000234289">
    <property type="component" value="Unassembled WGS sequence"/>
</dbReference>
<accession>A0A2H1I1U6</accession>
<proteinExistence type="predicted"/>
<evidence type="ECO:0000313" key="4">
    <source>
        <dbReference type="Proteomes" id="UP000282731"/>
    </source>
</evidence>
<organism evidence="2 3">
    <name type="scientific">Brevibacterium aurantiacum</name>
    <dbReference type="NCBI Taxonomy" id="273384"/>
    <lineage>
        <taxon>Bacteria</taxon>
        <taxon>Bacillati</taxon>
        <taxon>Actinomycetota</taxon>
        <taxon>Actinomycetes</taxon>
        <taxon>Micrococcales</taxon>
        <taxon>Brevibacteriaceae</taxon>
        <taxon>Brevibacterium</taxon>
    </lineage>
</organism>
<dbReference type="EMBL" id="FXZG01000002">
    <property type="protein sequence ID" value="SMX69104.1"/>
    <property type="molecule type" value="Genomic_DNA"/>
</dbReference>